<name>A0A921SWG3_9MICO</name>
<feature type="transmembrane region" description="Helical" evidence="2">
    <location>
        <begin position="37"/>
        <end position="56"/>
    </location>
</feature>
<feature type="transmembrane region" description="Helical" evidence="2">
    <location>
        <begin position="99"/>
        <end position="116"/>
    </location>
</feature>
<evidence type="ECO:0000313" key="4">
    <source>
        <dbReference type="Proteomes" id="UP000742460"/>
    </source>
</evidence>
<dbReference type="AlphaFoldDB" id="A0A921SWG3"/>
<feature type="transmembrane region" description="Helical" evidence="2">
    <location>
        <begin position="122"/>
        <end position="141"/>
    </location>
</feature>
<dbReference type="Proteomes" id="UP000742460">
    <property type="component" value="Unassembled WGS sequence"/>
</dbReference>
<evidence type="ECO:0000256" key="2">
    <source>
        <dbReference type="SAM" id="Phobius"/>
    </source>
</evidence>
<accession>A0A921SWG3</accession>
<evidence type="ECO:0000256" key="1">
    <source>
        <dbReference type="SAM" id="MobiDB-lite"/>
    </source>
</evidence>
<keyword evidence="2" id="KW-0812">Transmembrane</keyword>
<proteinExistence type="predicted"/>
<reference evidence="3" key="2">
    <citation type="submission" date="2021-09" db="EMBL/GenBank/DDBJ databases">
        <authorList>
            <person name="Gilroy R."/>
        </authorList>
    </citation>
    <scope>NUCLEOTIDE SEQUENCE</scope>
    <source>
        <strain evidence="3">ChiGjej5B5-22894</strain>
    </source>
</reference>
<feature type="compositionally biased region" description="Gly residues" evidence="1">
    <location>
        <begin position="163"/>
        <end position="183"/>
    </location>
</feature>
<sequence length="183" mass="18787">MENNMEGPPASAKEARAALADLDTDATQLAARLTTPWWYHLTLGTMVAGAIGAQALPGVSSTVVIVLIIIGIPFLISAYTSRSGVSLTRPAGPRSTRMLLLILAVLAVLMGSVVLLKLGGMVSWWVLVPAVLGFVATVVLGRRYDAVLRSEISARAGEPGQTGRAGGAGRAGEAGRAGGAGQR</sequence>
<keyword evidence="2" id="KW-1133">Transmembrane helix</keyword>
<feature type="region of interest" description="Disordered" evidence="1">
    <location>
        <begin position="157"/>
        <end position="183"/>
    </location>
</feature>
<keyword evidence="2" id="KW-0472">Membrane</keyword>
<organism evidence="3 4">
    <name type="scientific">Brachybacterium massiliense</name>
    <dbReference type="NCBI Taxonomy" id="1755098"/>
    <lineage>
        <taxon>Bacteria</taxon>
        <taxon>Bacillati</taxon>
        <taxon>Actinomycetota</taxon>
        <taxon>Actinomycetes</taxon>
        <taxon>Micrococcales</taxon>
        <taxon>Dermabacteraceae</taxon>
        <taxon>Brachybacterium</taxon>
    </lineage>
</organism>
<evidence type="ECO:0000313" key="3">
    <source>
        <dbReference type="EMBL" id="HJG90758.1"/>
    </source>
</evidence>
<comment type="caution">
    <text evidence="3">The sequence shown here is derived from an EMBL/GenBank/DDBJ whole genome shotgun (WGS) entry which is preliminary data.</text>
</comment>
<dbReference type="EMBL" id="DYUE01000091">
    <property type="protein sequence ID" value="HJG90758.1"/>
    <property type="molecule type" value="Genomic_DNA"/>
</dbReference>
<gene>
    <name evidence="3" type="ORF">K8V81_03440</name>
</gene>
<reference evidence="3" key="1">
    <citation type="journal article" date="2021" name="PeerJ">
        <title>Extensive microbial diversity within the chicken gut microbiome revealed by metagenomics and culture.</title>
        <authorList>
            <person name="Gilroy R."/>
            <person name="Ravi A."/>
            <person name="Getino M."/>
            <person name="Pursley I."/>
            <person name="Horton D.L."/>
            <person name="Alikhan N.F."/>
            <person name="Baker D."/>
            <person name="Gharbi K."/>
            <person name="Hall N."/>
            <person name="Watson M."/>
            <person name="Adriaenssens E.M."/>
            <person name="Foster-Nyarko E."/>
            <person name="Jarju S."/>
            <person name="Secka A."/>
            <person name="Antonio M."/>
            <person name="Oren A."/>
            <person name="Chaudhuri R.R."/>
            <person name="La Ragione R."/>
            <person name="Hildebrand F."/>
            <person name="Pallen M.J."/>
        </authorList>
    </citation>
    <scope>NUCLEOTIDE SEQUENCE</scope>
    <source>
        <strain evidence="3">ChiGjej5B5-22894</strain>
    </source>
</reference>
<feature type="transmembrane region" description="Helical" evidence="2">
    <location>
        <begin position="62"/>
        <end position="79"/>
    </location>
</feature>
<protein>
    <submittedName>
        <fullName evidence="3">Uncharacterized protein</fullName>
    </submittedName>
</protein>